<dbReference type="PROSITE" id="PS52016">
    <property type="entry name" value="TONB_DEPENDENT_REC_3"/>
    <property type="match status" value="1"/>
</dbReference>
<dbReference type="InterPro" id="IPR000531">
    <property type="entry name" value="Beta-barrel_TonB"/>
</dbReference>
<evidence type="ECO:0000256" key="15">
    <source>
        <dbReference type="SAM" id="SignalP"/>
    </source>
</evidence>
<dbReference type="OrthoDB" id="7229372at2"/>
<evidence type="ECO:0000259" key="17">
    <source>
        <dbReference type="Pfam" id="PF07715"/>
    </source>
</evidence>
<keyword evidence="19" id="KW-1185">Reference proteome</keyword>
<dbReference type="Pfam" id="PF07715">
    <property type="entry name" value="Plug"/>
    <property type="match status" value="1"/>
</dbReference>
<dbReference type="PATRIC" id="fig|1121022.4.peg.695"/>
<name>V4Q0N4_9CAUL</name>
<dbReference type="InterPro" id="IPR012910">
    <property type="entry name" value="Plug_dom"/>
</dbReference>
<evidence type="ECO:0000259" key="16">
    <source>
        <dbReference type="Pfam" id="PF00593"/>
    </source>
</evidence>
<evidence type="ECO:0000256" key="9">
    <source>
        <dbReference type="ARBA" id="ARBA00023077"/>
    </source>
</evidence>
<evidence type="ECO:0000256" key="14">
    <source>
        <dbReference type="SAM" id="MobiDB-lite"/>
    </source>
</evidence>
<comment type="similarity">
    <text evidence="12 13">Belongs to the TonB-dependent receptor family.</text>
</comment>
<dbReference type="SUPFAM" id="SSF56935">
    <property type="entry name" value="Porins"/>
    <property type="match status" value="1"/>
</dbReference>
<dbReference type="InterPro" id="IPR036942">
    <property type="entry name" value="Beta-barrel_TonB_sf"/>
</dbReference>
<dbReference type="GO" id="GO:0009279">
    <property type="term" value="C:cell outer membrane"/>
    <property type="evidence" value="ECO:0007669"/>
    <property type="project" value="UniProtKB-SubCell"/>
</dbReference>
<evidence type="ECO:0000256" key="2">
    <source>
        <dbReference type="ARBA" id="ARBA00022448"/>
    </source>
</evidence>
<dbReference type="InterPro" id="IPR037066">
    <property type="entry name" value="Plug_dom_sf"/>
</dbReference>
<keyword evidence="6 15" id="KW-0732">Signal</keyword>
<keyword evidence="10 12" id="KW-0472">Membrane</keyword>
<dbReference type="GO" id="GO:0015344">
    <property type="term" value="F:siderophore uptake transmembrane transporter activity"/>
    <property type="evidence" value="ECO:0007669"/>
    <property type="project" value="TreeGrafter"/>
</dbReference>
<dbReference type="InterPro" id="IPR039426">
    <property type="entry name" value="TonB-dep_rcpt-like"/>
</dbReference>
<comment type="caution">
    <text evidence="18">The sequence shown here is derived from an EMBL/GenBank/DDBJ whole genome shotgun (WGS) entry which is preliminary data.</text>
</comment>
<evidence type="ECO:0000256" key="10">
    <source>
        <dbReference type="ARBA" id="ARBA00023136"/>
    </source>
</evidence>
<comment type="subcellular location">
    <subcellularLocation>
        <location evidence="1 12">Cell outer membrane</location>
        <topology evidence="1 12">Multi-pass membrane protein</topology>
    </subcellularLocation>
</comment>
<gene>
    <name evidence="18" type="ORF">ABENE_03510</name>
</gene>
<keyword evidence="5 12" id="KW-0812">Transmembrane</keyword>
<keyword evidence="3 12" id="KW-1134">Transmembrane beta strand</keyword>
<evidence type="ECO:0000256" key="4">
    <source>
        <dbReference type="ARBA" id="ARBA00022496"/>
    </source>
</evidence>
<dbReference type="Gene3D" id="2.170.130.10">
    <property type="entry name" value="TonB-dependent receptor, plug domain"/>
    <property type="match status" value="1"/>
</dbReference>
<evidence type="ECO:0000256" key="5">
    <source>
        <dbReference type="ARBA" id="ARBA00022692"/>
    </source>
</evidence>
<dbReference type="PANTHER" id="PTHR32552">
    <property type="entry name" value="FERRICHROME IRON RECEPTOR-RELATED"/>
    <property type="match status" value="1"/>
</dbReference>
<feature type="domain" description="TonB-dependent receptor-like beta-barrel" evidence="16">
    <location>
        <begin position="250"/>
        <end position="784"/>
    </location>
</feature>
<evidence type="ECO:0000313" key="18">
    <source>
        <dbReference type="EMBL" id="ESQ94171.1"/>
    </source>
</evidence>
<dbReference type="AlphaFoldDB" id="V4Q0N4"/>
<feature type="chain" id="PRO_5004725280" description="TonB-denpendent receptor" evidence="15">
    <location>
        <begin position="25"/>
        <end position="838"/>
    </location>
</feature>
<proteinExistence type="inferred from homology"/>
<feature type="compositionally biased region" description="Polar residues" evidence="14">
    <location>
        <begin position="356"/>
        <end position="371"/>
    </location>
</feature>
<dbReference type="Gene3D" id="2.40.170.20">
    <property type="entry name" value="TonB-dependent receptor, beta-barrel domain"/>
    <property type="match status" value="1"/>
</dbReference>
<accession>V4Q0N4</accession>
<dbReference type="PANTHER" id="PTHR32552:SF89">
    <property type="entry name" value="CATECHOLATE SIDEROPHORE RECEPTOR FIU"/>
    <property type="match status" value="1"/>
</dbReference>
<keyword evidence="9 13" id="KW-0798">TonB box</keyword>
<dbReference type="Proteomes" id="UP000017837">
    <property type="component" value="Unassembled WGS sequence"/>
</dbReference>
<dbReference type="RefSeq" id="WP_018081334.1">
    <property type="nucleotide sequence ID" value="NZ_AQWM01000005.1"/>
</dbReference>
<keyword evidence="2 12" id="KW-0813">Transport</keyword>
<evidence type="ECO:0000256" key="12">
    <source>
        <dbReference type="PROSITE-ProRule" id="PRU01360"/>
    </source>
</evidence>
<feature type="region of interest" description="Disordered" evidence="14">
    <location>
        <begin position="347"/>
        <end position="388"/>
    </location>
</feature>
<dbReference type="eggNOG" id="COG4772">
    <property type="taxonomic scope" value="Bacteria"/>
</dbReference>
<evidence type="ECO:0000256" key="6">
    <source>
        <dbReference type="ARBA" id="ARBA00022729"/>
    </source>
</evidence>
<feature type="signal peptide" evidence="15">
    <location>
        <begin position="1"/>
        <end position="24"/>
    </location>
</feature>
<evidence type="ECO:0000256" key="13">
    <source>
        <dbReference type="RuleBase" id="RU003357"/>
    </source>
</evidence>
<feature type="domain" description="TonB-dependent receptor plug" evidence="17">
    <location>
        <begin position="53"/>
        <end position="155"/>
    </location>
</feature>
<sequence>MKLTKTIILAGTALTGLFATTTYAQTTGSDAVEATVVVTGRRGPKSIDGALTKENISKSRSTITQDYLKTQLPGQTVLQSINLVPGVNFTNNDPYGSSGGNLRIRGFDGSRVSLTFDGVALNDTGNYSIYSNQQLDPELIETAAVNLGTTDVDSPTASATGGTVSYKTVKPTKDFGVDLSGSLGSDNYTRAFVMVNTGEIAGFTSYLTYSQTQYDKFKGPGKLDKKQVNGRIYRPLNDNGDFVSLSANWNVNRNANYRNMSIADFKKNPDLDYDKTCVNVAPDNKNDPQIQTYPGCTNFYGQRINPSDTGNLRGQFKYHVLPNLVFTFDPSFQYVLAEGGTQFENVNEKDSRLDLSGTNVTPPSPTNNGDKNGTGRDLNGDGDTKDTITLWRPATTNTHRYGVSSSLIWDINDHNRIRGAYTLDYGRHRQTGAFGYLNADGTPVDIWGGRENAANAVTALDGNVLQNRNRFSIAKLEQLALEYRGQFFDNKLVVNLGVRAPVLTRELNNYCYQPSGGDFPRCTTEAPSAPTGSGNVTLPTSGSATQQYIPPISFEKEYKKTLPNLGVSYAFTETQSVYASYAEQISAPRTDNLYKYSRAAAADSPLVVSVAEPETTKSIDIGYRYQSSTILLSTAFWSTKFKNRLVTTFDPETLLSIERNVGDVDQYGWDGQIGWQATEALSLYGSASYNHAELSNDLQLSPTTFLPTKGKMLVETPEWTYSGRIQWNPISQIQLGLQGKYVGERFTTDVNDEKVDAYTVFDLDATYTLPFAKATYLQVNVTNLTDEVYLGSLGSGLNAQPILDVDPTQVGNQVKNAVTTFHYRGAPRTTMITLKTKF</sequence>
<protein>
    <recommendedName>
        <fullName evidence="20">TonB-denpendent receptor</fullName>
    </recommendedName>
</protein>
<reference evidence="18 19" key="1">
    <citation type="journal article" date="2014" name="Nature">
        <title>Sequential evolution of bacterial morphology by co-option of a developmental regulator.</title>
        <authorList>
            <person name="Jiang C."/>
            <person name="Brown P.J."/>
            <person name="Ducret A."/>
            <person name="Brun Y.V."/>
        </authorList>
    </citation>
    <scope>NUCLEOTIDE SEQUENCE [LARGE SCALE GENOMIC DNA]</scope>
    <source>
        <strain evidence="18 19">DSM 16100</strain>
    </source>
</reference>
<keyword evidence="8" id="KW-0406">Ion transport</keyword>
<dbReference type="Pfam" id="PF00593">
    <property type="entry name" value="TonB_dep_Rec_b-barrel"/>
    <property type="match status" value="1"/>
</dbReference>
<keyword evidence="11 12" id="KW-0998">Cell outer membrane</keyword>
<evidence type="ECO:0000256" key="11">
    <source>
        <dbReference type="ARBA" id="ARBA00023237"/>
    </source>
</evidence>
<evidence type="ECO:0000256" key="1">
    <source>
        <dbReference type="ARBA" id="ARBA00004571"/>
    </source>
</evidence>
<evidence type="ECO:0000256" key="3">
    <source>
        <dbReference type="ARBA" id="ARBA00022452"/>
    </source>
</evidence>
<keyword evidence="4" id="KW-0410">Iron transport</keyword>
<dbReference type="EMBL" id="AWGB01000005">
    <property type="protein sequence ID" value="ESQ94171.1"/>
    <property type="molecule type" value="Genomic_DNA"/>
</dbReference>
<evidence type="ECO:0000313" key="19">
    <source>
        <dbReference type="Proteomes" id="UP000017837"/>
    </source>
</evidence>
<keyword evidence="7" id="KW-0408">Iron</keyword>
<evidence type="ECO:0008006" key="20">
    <source>
        <dbReference type="Google" id="ProtNLM"/>
    </source>
</evidence>
<dbReference type="STRING" id="1121022.GCA_000376105_01667"/>
<organism evidence="18 19">
    <name type="scientific">Asticcacaulis benevestitus DSM 16100 = ATCC BAA-896</name>
    <dbReference type="NCBI Taxonomy" id="1121022"/>
    <lineage>
        <taxon>Bacteria</taxon>
        <taxon>Pseudomonadati</taxon>
        <taxon>Pseudomonadota</taxon>
        <taxon>Alphaproteobacteria</taxon>
        <taxon>Caulobacterales</taxon>
        <taxon>Caulobacteraceae</taxon>
        <taxon>Asticcacaulis</taxon>
    </lineage>
</organism>
<evidence type="ECO:0000256" key="8">
    <source>
        <dbReference type="ARBA" id="ARBA00023065"/>
    </source>
</evidence>
<evidence type="ECO:0000256" key="7">
    <source>
        <dbReference type="ARBA" id="ARBA00023004"/>
    </source>
</evidence>